<feature type="region of interest" description="Disordered" evidence="1">
    <location>
        <begin position="1"/>
        <end position="26"/>
    </location>
</feature>
<dbReference type="EMBL" id="BAEN01000049">
    <property type="protein sequence ID" value="GAC15153.1"/>
    <property type="molecule type" value="Genomic_DNA"/>
</dbReference>
<sequence>MGGAVNGNQIYGKIPPPSFEHDADAGNGRLIPSVSVEQFAAPMGRWFGLSDDQLITALPNLVNFPQALLNFV</sequence>
<organism evidence="2 3">
    <name type="scientific">Aliiglaciecola lipolytica E3</name>
    <dbReference type="NCBI Taxonomy" id="1127673"/>
    <lineage>
        <taxon>Bacteria</taxon>
        <taxon>Pseudomonadati</taxon>
        <taxon>Pseudomonadota</taxon>
        <taxon>Gammaproteobacteria</taxon>
        <taxon>Alteromonadales</taxon>
        <taxon>Alteromonadaceae</taxon>
        <taxon>Aliiglaciecola</taxon>
    </lineage>
</organism>
<dbReference type="eggNOG" id="COG4102">
    <property type="taxonomic scope" value="Bacteria"/>
</dbReference>
<gene>
    <name evidence="2" type="ORF">GLIP_2527</name>
</gene>
<dbReference type="Proteomes" id="UP000006334">
    <property type="component" value="Unassembled WGS sequence"/>
</dbReference>
<comment type="caution">
    <text evidence="2">The sequence shown here is derived from an EMBL/GenBank/DDBJ whole genome shotgun (WGS) entry which is preliminary data.</text>
</comment>
<dbReference type="STRING" id="1127673.GLIP_2527"/>
<keyword evidence="3" id="KW-1185">Reference proteome</keyword>
<name>K6YET7_9ALTE</name>
<protein>
    <submittedName>
        <fullName evidence="2">Uncharacterized protein</fullName>
    </submittedName>
</protein>
<evidence type="ECO:0000313" key="3">
    <source>
        <dbReference type="Proteomes" id="UP000006334"/>
    </source>
</evidence>
<proteinExistence type="predicted"/>
<evidence type="ECO:0000313" key="2">
    <source>
        <dbReference type="EMBL" id="GAC15153.1"/>
    </source>
</evidence>
<evidence type="ECO:0000256" key="1">
    <source>
        <dbReference type="SAM" id="MobiDB-lite"/>
    </source>
</evidence>
<reference evidence="2 3" key="1">
    <citation type="journal article" date="2017" name="Antonie Van Leeuwenhoek">
        <title>Rhizobium rhizosphaerae sp. nov., a novel species isolated from rice rhizosphere.</title>
        <authorList>
            <person name="Zhao J.J."/>
            <person name="Zhang J."/>
            <person name="Zhang R.J."/>
            <person name="Zhang C.W."/>
            <person name="Yin H.Q."/>
            <person name="Zhang X.X."/>
        </authorList>
    </citation>
    <scope>NUCLEOTIDE SEQUENCE [LARGE SCALE GENOMIC DNA]</scope>
    <source>
        <strain evidence="2 3">E3</strain>
    </source>
</reference>
<dbReference type="AlphaFoldDB" id="K6YET7"/>
<accession>K6YET7</accession>
<dbReference type="RefSeq" id="WP_008844958.1">
    <property type="nucleotide sequence ID" value="NZ_BAEN01000049.1"/>
</dbReference>